<gene>
    <name evidence="1" type="ORF">GCM10010985_57060</name>
</gene>
<accession>A0ABQ1S7P8</accession>
<organism evidence="1 2">
    <name type="scientific">Caballeronia grimmiae</name>
    <dbReference type="NCBI Taxonomy" id="1071679"/>
    <lineage>
        <taxon>Bacteria</taxon>
        <taxon>Pseudomonadati</taxon>
        <taxon>Pseudomonadota</taxon>
        <taxon>Betaproteobacteria</taxon>
        <taxon>Burkholderiales</taxon>
        <taxon>Burkholderiaceae</taxon>
        <taxon>Caballeronia</taxon>
    </lineage>
</organism>
<evidence type="ECO:0000313" key="1">
    <source>
        <dbReference type="EMBL" id="GGD94975.1"/>
    </source>
</evidence>
<dbReference type="Proteomes" id="UP000597138">
    <property type="component" value="Unassembled WGS sequence"/>
</dbReference>
<reference evidence="2" key="1">
    <citation type="journal article" date="2019" name="Int. J. Syst. Evol. Microbiol.">
        <title>The Global Catalogue of Microorganisms (GCM) 10K type strain sequencing project: providing services to taxonomists for standard genome sequencing and annotation.</title>
        <authorList>
            <consortium name="The Broad Institute Genomics Platform"/>
            <consortium name="The Broad Institute Genome Sequencing Center for Infectious Disease"/>
            <person name="Wu L."/>
            <person name="Ma J."/>
        </authorList>
    </citation>
    <scope>NUCLEOTIDE SEQUENCE [LARGE SCALE GENOMIC DNA]</scope>
    <source>
        <strain evidence="2">CGMCC 1.11013</strain>
    </source>
</reference>
<evidence type="ECO:0000313" key="2">
    <source>
        <dbReference type="Proteomes" id="UP000597138"/>
    </source>
</evidence>
<dbReference type="EMBL" id="BMEG01000014">
    <property type="protein sequence ID" value="GGD94975.1"/>
    <property type="molecule type" value="Genomic_DNA"/>
</dbReference>
<name>A0ABQ1S7P8_9BURK</name>
<keyword evidence="2" id="KW-1185">Reference proteome</keyword>
<comment type="caution">
    <text evidence="1">The sequence shown here is derived from an EMBL/GenBank/DDBJ whole genome shotgun (WGS) entry which is preliminary data.</text>
</comment>
<protein>
    <submittedName>
        <fullName evidence="1">Uncharacterized protein</fullName>
    </submittedName>
</protein>
<sequence>MAGPVVAAQVVAALVATAQAAGWRQGPAVGPVWALAQAVVVLATRAVRQAVTQAPPAA</sequence>
<proteinExistence type="predicted"/>